<keyword evidence="4" id="KW-1185">Reference proteome</keyword>
<organism evidence="3 4">
    <name type="scientific">Phytohabitans houttuyneae</name>
    <dbReference type="NCBI Taxonomy" id="1076126"/>
    <lineage>
        <taxon>Bacteria</taxon>
        <taxon>Bacillati</taxon>
        <taxon>Actinomycetota</taxon>
        <taxon>Actinomycetes</taxon>
        <taxon>Micromonosporales</taxon>
        <taxon>Micromonosporaceae</taxon>
    </lineage>
</organism>
<gene>
    <name evidence="3" type="ORF">Phou_047580</name>
</gene>
<evidence type="ECO:0000256" key="1">
    <source>
        <dbReference type="SAM" id="MobiDB-lite"/>
    </source>
</evidence>
<keyword evidence="2" id="KW-0812">Transmembrane</keyword>
<evidence type="ECO:0000256" key="2">
    <source>
        <dbReference type="SAM" id="Phobius"/>
    </source>
</evidence>
<reference evidence="3 4" key="1">
    <citation type="submission" date="2020-03" db="EMBL/GenBank/DDBJ databases">
        <title>Whole genome shotgun sequence of Phytohabitans houttuyneae NBRC 108639.</title>
        <authorList>
            <person name="Komaki H."/>
            <person name="Tamura T."/>
        </authorList>
    </citation>
    <scope>NUCLEOTIDE SEQUENCE [LARGE SCALE GENOMIC DNA]</scope>
    <source>
        <strain evidence="3 4">NBRC 108639</strain>
    </source>
</reference>
<protein>
    <recommendedName>
        <fullName evidence="5">PknH-like extracellular domain-containing protein</fullName>
    </recommendedName>
</protein>
<dbReference type="EMBL" id="BLPF01000001">
    <property type="protein sequence ID" value="GFJ80578.1"/>
    <property type="molecule type" value="Genomic_DNA"/>
</dbReference>
<keyword evidence="2" id="KW-0472">Membrane</keyword>
<dbReference type="RefSeq" id="WP_173057890.1">
    <property type="nucleotide sequence ID" value="NZ_BAABGO010000017.1"/>
</dbReference>
<sequence>MSEQLTALFEQLRGSQPPTPFASPEQIRRRGRQRNHRRALAAGSAVLTAAGVGTGWAFGTAGQPEPTPPPPAPPASSPATASPAPSTSAPRTVDPPGVSAARLLRPADFAARPGVTTTELEGGAREWPWLTVVSGCPDYRAADYPTIPNRHDGRGLAYSTGEWYAWEIVESYPDATANLADIRRAIETCPTFRYPEGAQIEQTLVAEGIAGDDSLLVRIQRDANTDYMVVVRVGALVATLMYSDGPEAEARAMAAAMEAHLR</sequence>
<feature type="transmembrane region" description="Helical" evidence="2">
    <location>
        <begin position="39"/>
        <end position="59"/>
    </location>
</feature>
<accession>A0A6V8KDY2</accession>
<keyword evidence="2" id="KW-1133">Transmembrane helix</keyword>
<feature type="region of interest" description="Disordered" evidence="1">
    <location>
        <begin position="55"/>
        <end position="98"/>
    </location>
</feature>
<proteinExistence type="predicted"/>
<evidence type="ECO:0008006" key="5">
    <source>
        <dbReference type="Google" id="ProtNLM"/>
    </source>
</evidence>
<feature type="region of interest" description="Disordered" evidence="1">
    <location>
        <begin position="1"/>
        <end position="42"/>
    </location>
</feature>
<feature type="compositionally biased region" description="Pro residues" evidence="1">
    <location>
        <begin position="65"/>
        <end position="76"/>
    </location>
</feature>
<name>A0A6V8KDY2_9ACTN</name>
<comment type="caution">
    <text evidence="3">The sequence shown here is derived from an EMBL/GenBank/DDBJ whole genome shotgun (WGS) entry which is preliminary data.</text>
</comment>
<feature type="compositionally biased region" description="Low complexity" evidence="1">
    <location>
        <begin position="77"/>
        <end position="90"/>
    </location>
</feature>
<evidence type="ECO:0000313" key="4">
    <source>
        <dbReference type="Proteomes" id="UP000482800"/>
    </source>
</evidence>
<dbReference type="AlphaFoldDB" id="A0A6V8KDY2"/>
<evidence type="ECO:0000313" key="3">
    <source>
        <dbReference type="EMBL" id="GFJ80578.1"/>
    </source>
</evidence>
<feature type="compositionally biased region" description="Basic residues" evidence="1">
    <location>
        <begin position="29"/>
        <end position="39"/>
    </location>
</feature>
<reference evidence="3 4" key="2">
    <citation type="submission" date="2020-03" db="EMBL/GenBank/DDBJ databases">
        <authorList>
            <person name="Ichikawa N."/>
            <person name="Kimura A."/>
            <person name="Kitahashi Y."/>
            <person name="Uohara A."/>
        </authorList>
    </citation>
    <scope>NUCLEOTIDE SEQUENCE [LARGE SCALE GENOMIC DNA]</scope>
    <source>
        <strain evidence="3 4">NBRC 108639</strain>
    </source>
</reference>
<dbReference type="Proteomes" id="UP000482800">
    <property type="component" value="Unassembled WGS sequence"/>
</dbReference>